<organism evidence="12">
    <name type="scientific">uncultured marine group II/III euryarchaeote KM3_91_D09</name>
    <dbReference type="NCBI Taxonomy" id="1456542"/>
    <lineage>
        <taxon>Archaea</taxon>
        <taxon>Methanobacteriati</taxon>
        <taxon>Methanobacteriota</taxon>
        <taxon>environmental samples</taxon>
    </lineage>
</organism>
<dbReference type="NCBIfam" id="NF009475">
    <property type="entry name" value="PRK12838.1"/>
    <property type="match status" value="1"/>
</dbReference>
<dbReference type="GO" id="GO:0006541">
    <property type="term" value="P:glutamine metabolic process"/>
    <property type="evidence" value="ECO:0007669"/>
    <property type="project" value="InterPro"/>
</dbReference>
<feature type="binding site" evidence="10">
    <location>
        <position position="219"/>
    </location>
    <ligand>
        <name>L-glutamine</name>
        <dbReference type="ChEBI" id="CHEBI:58359"/>
    </ligand>
</feature>
<dbReference type="InterPro" id="IPR006274">
    <property type="entry name" value="CarbamoylP_synth_ssu"/>
</dbReference>
<dbReference type="GO" id="GO:0004359">
    <property type="term" value="F:glutaminase activity"/>
    <property type="evidence" value="ECO:0007669"/>
    <property type="project" value="RHEA"/>
</dbReference>
<comment type="catalytic activity">
    <reaction evidence="10">
        <text>L-glutamine + H2O = L-glutamate + NH4(+)</text>
        <dbReference type="Rhea" id="RHEA:15889"/>
        <dbReference type="ChEBI" id="CHEBI:15377"/>
        <dbReference type="ChEBI" id="CHEBI:28938"/>
        <dbReference type="ChEBI" id="CHEBI:29985"/>
        <dbReference type="ChEBI" id="CHEBI:58359"/>
    </reaction>
</comment>
<evidence type="ECO:0000256" key="6">
    <source>
        <dbReference type="ARBA" id="ARBA00022840"/>
    </source>
</evidence>
<dbReference type="SUPFAM" id="SSF52317">
    <property type="entry name" value="Class I glutamine amidotransferase-like"/>
    <property type="match status" value="1"/>
</dbReference>
<evidence type="ECO:0000256" key="4">
    <source>
        <dbReference type="ARBA" id="ARBA00022598"/>
    </source>
</evidence>
<comment type="function">
    <text evidence="10">Small subunit of the glutamine-dependent carbamoyl phosphate synthetase (CPSase). CPSase catalyzes the formation of carbamoyl phosphate from the ammonia moiety of glutamine, carbonate, and phosphate donated by ATP, constituting the first step of 2 biosynthetic pathways, one leading to arginine and/or urea and the other to pyrimidine nucleotides. The small subunit (glutamine amidotransferase) binds and cleaves glutamine to supply the large subunit with the substrate ammonia.</text>
</comment>
<keyword evidence="3 10" id="KW-0055">Arginine biosynthesis</keyword>
<dbReference type="InterPro" id="IPR035686">
    <property type="entry name" value="CPSase_GATase1"/>
</dbReference>
<feature type="binding site" evidence="10">
    <location>
        <position position="292"/>
    </location>
    <ligand>
        <name>L-glutamine</name>
        <dbReference type="ChEBI" id="CHEBI:58359"/>
    </ligand>
</feature>
<dbReference type="UniPathway" id="UPA00068">
    <property type="reaction ID" value="UER00171"/>
</dbReference>
<dbReference type="PRINTS" id="PR00096">
    <property type="entry name" value="GATASE"/>
</dbReference>
<dbReference type="InterPro" id="IPR029062">
    <property type="entry name" value="Class_I_gatase-like"/>
</dbReference>
<dbReference type="InterPro" id="IPR050472">
    <property type="entry name" value="Anth_synth/Amidotransfase"/>
</dbReference>
<comment type="subunit">
    <text evidence="10">Composed of two chains; the small (or glutamine) chain promotes the hydrolysis of glutamine to ammonia, which is used by the large (or ammonia) chain to synthesize carbamoyl phosphate. Tetramer of heterodimers (alpha,beta)4.</text>
</comment>
<keyword evidence="10" id="KW-0028">Amino-acid biosynthesis</keyword>
<dbReference type="Pfam" id="PF00988">
    <property type="entry name" value="CPSase_sm_chain"/>
    <property type="match status" value="1"/>
</dbReference>
<keyword evidence="4 10" id="KW-0436">Ligase</keyword>
<protein>
    <recommendedName>
        <fullName evidence="10">Carbamoyl phosphate synthase small chain</fullName>
        <ecNumber evidence="10">6.3.5.5</ecNumber>
    </recommendedName>
    <alternativeName>
        <fullName evidence="10">Carbamoyl phosphate synthetase glutamine chain</fullName>
    </alternativeName>
</protein>
<name>A0A075I1F9_9EURY</name>
<dbReference type="NCBIfam" id="TIGR01368">
    <property type="entry name" value="CPSaseIIsmall"/>
    <property type="match status" value="1"/>
</dbReference>
<dbReference type="EMBL" id="KF901172">
    <property type="protein sequence ID" value="AIF20672.1"/>
    <property type="molecule type" value="Genomic_DNA"/>
</dbReference>
<dbReference type="GO" id="GO:0006207">
    <property type="term" value="P:'de novo' pyrimidine nucleobase biosynthetic process"/>
    <property type="evidence" value="ECO:0007669"/>
    <property type="project" value="InterPro"/>
</dbReference>
<feature type="region of interest" description="CPSase" evidence="10">
    <location>
        <begin position="1"/>
        <end position="171"/>
    </location>
</feature>
<dbReference type="InterPro" id="IPR036480">
    <property type="entry name" value="CarbP_synth_ssu_N_sf"/>
</dbReference>
<dbReference type="SMART" id="SM01097">
    <property type="entry name" value="CPSase_sm_chain"/>
    <property type="match status" value="1"/>
</dbReference>
<feature type="active site" description="Nucleophile" evidence="10">
    <location>
        <position position="248"/>
    </location>
</feature>
<feature type="binding site" evidence="10">
    <location>
        <position position="45"/>
    </location>
    <ligand>
        <name>L-glutamine</name>
        <dbReference type="ChEBI" id="CHEBI:58359"/>
    </ligand>
</feature>
<dbReference type="CDD" id="cd01744">
    <property type="entry name" value="GATase1_CPSase"/>
    <property type="match status" value="1"/>
</dbReference>
<evidence type="ECO:0000256" key="10">
    <source>
        <dbReference type="HAMAP-Rule" id="MF_01209"/>
    </source>
</evidence>
<evidence type="ECO:0000256" key="5">
    <source>
        <dbReference type="ARBA" id="ARBA00022741"/>
    </source>
</evidence>
<dbReference type="PRINTS" id="PR00097">
    <property type="entry name" value="ANTSNTHASEII"/>
</dbReference>
<comment type="similarity">
    <text evidence="2 10">Belongs to the CarA family.</text>
</comment>
<feature type="binding site" evidence="10">
    <location>
        <position position="290"/>
    </location>
    <ligand>
        <name>L-glutamine</name>
        <dbReference type="ChEBI" id="CHEBI:58359"/>
    </ligand>
</feature>
<dbReference type="PRINTS" id="PR00099">
    <property type="entry name" value="CPSGATASE"/>
</dbReference>
<comment type="pathway">
    <text evidence="1 10">Amino-acid biosynthesis; L-arginine biosynthesis; carbamoyl phosphate from bicarbonate: step 1/1.</text>
</comment>
<feature type="active site" evidence="10">
    <location>
        <position position="330"/>
    </location>
</feature>
<dbReference type="GO" id="GO:0004088">
    <property type="term" value="F:carbamoyl-phosphate synthase (glutamine-hydrolyzing) activity"/>
    <property type="evidence" value="ECO:0007669"/>
    <property type="project" value="UniProtKB-UniRule"/>
</dbReference>
<evidence type="ECO:0000256" key="3">
    <source>
        <dbReference type="ARBA" id="ARBA00022571"/>
    </source>
</evidence>
<dbReference type="GO" id="GO:0044205">
    <property type="term" value="P:'de novo' UMP biosynthetic process"/>
    <property type="evidence" value="ECO:0007669"/>
    <property type="project" value="UniProtKB-UniRule"/>
</dbReference>
<evidence type="ECO:0000256" key="2">
    <source>
        <dbReference type="ARBA" id="ARBA00007800"/>
    </source>
</evidence>
<evidence type="ECO:0000256" key="1">
    <source>
        <dbReference type="ARBA" id="ARBA00005077"/>
    </source>
</evidence>
<comment type="catalytic activity">
    <reaction evidence="9 10">
        <text>hydrogencarbonate + L-glutamine + 2 ATP + H2O = carbamoyl phosphate + L-glutamate + 2 ADP + phosphate + 2 H(+)</text>
        <dbReference type="Rhea" id="RHEA:18633"/>
        <dbReference type="ChEBI" id="CHEBI:15377"/>
        <dbReference type="ChEBI" id="CHEBI:15378"/>
        <dbReference type="ChEBI" id="CHEBI:17544"/>
        <dbReference type="ChEBI" id="CHEBI:29985"/>
        <dbReference type="ChEBI" id="CHEBI:30616"/>
        <dbReference type="ChEBI" id="CHEBI:43474"/>
        <dbReference type="ChEBI" id="CHEBI:58228"/>
        <dbReference type="ChEBI" id="CHEBI:58359"/>
        <dbReference type="ChEBI" id="CHEBI:456216"/>
        <dbReference type="EC" id="6.3.5.5"/>
    </reaction>
</comment>
<comment type="pathway">
    <text evidence="10">Pyrimidine metabolism; UMP biosynthesis via de novo pathway; (S)-dihydroorotate from bicarbonate: step 1/3.</text>
</comment>
<dbReference type="Gene3D" id="3.50.30.20">
    <property type="entry name" value="Carbamoyl-phosphate synthase small subunit, N-terminal domain"/>
    <property type="match status" value="1"/>
</dbReference>
<evidence type="ECO:0000256" key="8">
    <source>
        <dbReference type="ARBA" id="ARBA00022975"/>
    </source>
</evidence>
<keyword evidence="7 10" id="KW-0315">Glutamine amidotransferase</keyword>
<keyword evidence="8 10" id="KW-0665">Pyrimidine biosynthesis</keyword>
<feature type="binding site" evidence="10">
    <location>
        <position position="249"/>
    </location>
    <ligand>
        <name>L-glutamine</name>
        <dbReference type="ChEBI" id="CHEBI:58359"/>
    </ligand>
</feature>
<keyword evidence="5 10" id="KW-0547">Nucleotide-binding</keyword>
<evidence type="ECO:0000313" key="12">
    <source>
        <dbReference type="EMBL" id="AIF20672.1"/>
    </source>
</evidence>
<dbReference type="PANTHER" id="PTHR43418:SF7">
    <property type="entry name" value="CARBAMOYL-PHOSPHATE SYNTHASE SMALL CHAIN"/>
    <property type="match status" value="1"/>
</dbReference>
<dbReference type="PROSITE" id="PS51273">
    <property type="entry name" value="GATASE_TYPE_1"/>
    <property type="match status" value="1"/>
</dbReference>
<dbReference type="PANTHER" id="PTHR43418">
    <property type="entry name" value="MULTIFUNCTIONAL TRYPTOPHAN BIOSYNTHESIS PROTEIN-RELATED"/>
    <property type="match status" value="1"/>
</dbReference>
<dbReference type="HAMAP" id="MF_01209">
    <property type="entry name" value="CPSase_S_chain"/>
    <property type="match status" value="1"/>
</dbReference>
<dbReference type="GO" id="GO:0005524">
    <property type="term" value="F:ATP binding"/>
    <property type="evidence" value="ECO:0007669"/>
    <property type="project" value="UniProtKB-UniRule"/>
</dbReference>
<dbReference type="EC" id="6.3.5.5" evidence="10"/>
<feature type="binding site" evidence="10">
    <location>
        <position position="221"/>
    </location>
    <ligand>
        <name>L-glutamine</name>
        <dbReference type="ChEBI" id="CHEBI:58359"/>
    </ligand>
</feature>
<feature type="binding site" evidence="10">
    <location>
        <position position="252"/>
    </location>
    <ligand>
        <name>L-glutamine</name>
        <dbReference type="ChEBI" id="CHEBI:58359"/>
    </ligand>
</feature>
<reference evidence="12" key="1">
    <citation type="journal article" date="2014" name="Genome Biol. Evol.">
        <title>Pangenome evidence for extensive interdomain horizontal transfer affecting lineage core and shell genes in uncultured planktonic thaumarchaeota and euryarchaeota.</title>
        <authorList>
            <person name="Deschamps P."/>
            <person name="Zivanovic Y."/>
            <person name="Moreira D."/>
            <person name="Rodriguez-Valera F."/>
            <person name="Lopez-Garcia P."/>
        </authorList>
    </citation>
    <scope>NUCLEOTIDE SEQUENCE</scope>
</reference>
<proteinExistence type="inferred from homology"/>
<feature type="binding site" evidence="10">
    <location>
        <position position="293"/>
    </location>
    <ligand>
        <name>L-glutamine</name>
        <dbReference type="ChEBI" id="CHEBI:58359"/>
    </ligand>
</feature>
<dbReference type="InterPro" id="IPR017926">
    <property type="entry name" value="GATASE"/>
</dbReference>
<dbReference type="UniPathway" id="UPA00070">
    <property type="reaction ID" value="UER00115"/>
</dbReference>
<dbReference type="InterPro" id="IPR002474">
    <property type="entry name" value="CarbamoylP_synth_ssu_N"/>
</dbReference>
<evidence type="ECO:0000256" key="7">
    <source>
        <dbReference type="ARBA" id="ARBA00022962"/>
    </source>
</evidence>
<feature type="domain" description="Carbamoyl-phosphate synthase small subunit N-terminal" evidence="11">
    <location>
        <begin position="1"/>
        <end position="129"/>
    </location>
</feature>
<dbReference type="Pfam" id="PF00117">
    <property type="entry name" value="GATase"/>
    <property type="match status" value="1"/>
</dbReference>
<keyword evidence="6 10" id="KW-0067">ATP-binding</keyword>
<sequence length="351" mass="38007">MQGWLALEDGTIARGRPFGATGIVEGELVFNTSMTGYQEALTDPSYAGQLLMFTFPQIGNYGCHPDWMESSGAQVRGCIVRECCREPFQGKQTLDEWLRGERIPGLEGIDTRTLTVQTREAGTLRAVLCTDGSLSPEEGVARAAAMTWPSDSNLVAGVSTPKKYSRGRKGPRITLFDWGVKQSIVENLARDCRVTVVPWDTDVAGLEKTKPDLIFMSNGPGDPAHAGMAPVVATVQEALDRWPVVGICLGHQILGLALGGSTYKLRFGHRGANQPVHDTDADRVFITSQNHGFALGEMPDGVAEVFTNLNDRTCEGICGPGCWSVQFHPEASPGPLDANVLFERVREMVDG</sequence>
<dbReference type="Gene3D" id="3.40.50.880">
    <property type="match status" value="1"/>
</dbReference>
<dbReference type="AlphaFoldDB" id="A0A075I1F9"/>
<evidence type="ECO:0000256" key="9">
    <source>
        <dbReference type="ARBA" id="ARBA00048816"/>
    </source>
</evidence>
<dbReference type="GO" id="GO:0006526">
    <property type="term" value="P:L-arginine biosynthetic process"/>
    <property type="evidence" value="ECO:0007669"/>
    <property type="project" value="UniProtKB-UniRule"/>
</dbReference>
<evidence type="ECO:0000259" key="11">
    <source>
        <dbReference type="SMART" id="SM01097"/>
    </source>
</evidence>
<gene>
    <name evidence="12" type="primary">CPA1</name>
    <name evidence="10 12" type="synonym">carA</name>
</gene>
<dbReference type="SUPFAM" id="SSF52021">
    <property type="entry name" value="Carbamoyl phosphate synthetase, small subunit N-terminal domain"/>
    <property type="match status" value="1"/>
</dbReference>
<feature type="active site" evidence="10">
    <location>
        <position position="328"/>
    </location>
</feature>
<accession>A0A075I1F9</accession>